<evidence type="ECO:0000313" key="2">
    <source>
        <dbReference type="EMBL" id="NED97700.1"/>
    </source>
</evidence>
<comment type="caution">
    <text evidence="2">The sequence shown here is derived from an EMBL/GenBank/DDBJ whole genome shotgun (WGS) entry which is preliminary data.</text>
</comment>
<dbReference type="AlphaFoldDB" id="A0A6N9YRY0"/>
<organism evidence="2 3">
    <name type="scientific">Phytoactinopolyspora alkaliphila</name>
    <dbReference type="NCBI Taxonomy" id="1783498"/>
    <lineage>
        <taxon>Bacteria</taxon>
        <taxon>Bacillati</taxon>
        <taxon>Actinomycetota</taxon>
        <taxon>Actinomycetes</taxon>
        <taxon>Jiangellales</taxon>
        <taxon>Jiangellaceae</taxon>
        <taxon>Phytoactinopolyspora</taxon>
    </lineage>
</organism>
<sequence>MTDELRQRLQEIATAAGSAARDGDIAGMRARVRKGRRRRMVAATGIGVMVAAASVGVVVALDGSPEPSVAGGAWEACGQEVETAAAGAFGNADVFADDGPVSLRLDPLNATGSGEVYVAAEMTYAASGVDRFAVVNAGGSPLALWVVDAGGRVVGTARPVGTYPDDLVIMPQDSTWMDVGFEVRSCGDAGGTARGEVLPSGDYDVVGAVGVAPAPAGQSDEPTRAVAVVLASSVLTVGEKGDGPAVDSQCEAAWPQDAVPSTDGHELGLRIEGPADLGEVAPQDPDDGDPPGAAFTVTATNTGADLEGWTGHPWIVVVRDGVVVGTTGGMDDMGLDASMAAGASIEYDAWVPLHDCATVGVGEHADTGGGEPLPAGTYELYAEMEFFFTTPPGDDGPEQDRTDVTAIGGPWAVTVP</sequence>
<protein>
    <submittedName>
        <fullName evidence="2">Uncharacterized protein</fullName>
    </submittedName>
</protein>
<name>A0A6N9YRY0_9ACTN</name>
<dbReference type="EMBL" id="JAAGOB010000013">
    <property type="protein sequence ID" value="NED97700.1"/>
    <property type="molecule type" value="Genomic_DNA"/>
</dbReference>
<keyword evidence="1" id="KW-0812">Transmembrane</keyword>
<gene>
    <name evidence="2" type="ORF">G1H11_20585</name>
</gene>
<dbReference type="Proteomes" id="UP000469185">
    <property type="component" value="Unassembled WGS sequence"/>
</dbReference>
<evidence type="ECO:0000313" key="3">
    <source>
        <dbReference type="Proteomes" id="UP000469185"/>
    </source>
</evidence>
<keyword evidence="1" id="KW-0472">Membrane</keyword>
<keyword evidence="1" id="KW-1133">Transmembrane helix</keyword>
<dbReference type="RefSeq" id="WP_163820482.1">
    <property type="nucleotide sequence ID" value="NZ_JAAGOB010000013.1"/>
</dbReference>
<accession>A0A6N9YRY0</accession>
<proteinExistence type="predicted"/>
<reference evidence="2 3" key="1">
    <citation type="submission" date="2020-02" db="EMBL/GenBank/DDBJ databases">
        <authorList>
            <person name="Li X.-J."/>
            <person name="Feng X.-M."/>
        </authorList>
    </citation>
    <scope>NUCLEOTIDE SEQUENCE [LARGE SCALE GENOMIC DNA]</scope>
    <source>
        <strain evidence="2 3">CGMCC 4.7225</strain>
    </source>
</reference>
<feature type="transmembrane region" description="Helical" evidence="1">
    <location>
        <begin position="40"/>
        <end position="61"/>
    </location>
</feature>
<evidence type="ECO:0000256" key="1">
    <source>
        <dbReference type="SAM" id="Phobius"/>
    </source>
</evidence>
<keyword evidence="3" id="KW-1185">Reference proteome</keyword>